<dbReference type="InterPro" id="IPR005467">
    <property type="entry name" value="His_kinase_dom"/>
</dbReference>
<dbReference type="GO" id="GO:0005886">
    <property type="term" value="C:plasma membrane"/>
    <property type="evidence" value="ECO:0007669"/>
    <property type="project" value="UniProtKB-SubCell"/>
</dbReference>
<evidence type="ECO:0000256" key="13">
    <source>
        <dbReference type="ARBA" id="ARBA00023012"/>
    </source>
</evidence>
<keyword evidence="19" id="KW-1185">Reference proteome</keyword>
<reference evidence="18 19" key="1">
    <citation type="submission" date="2020-02" db="EMBL/GenBank/DDBJ databases">
        <title>A complete genome of a marine bacterium Vibrio sp. ZWAL4003 isolated from the mangrove sediment with the ability to degrade polysaccharides.</title>
        <authorList>
            <person name="Wu J."/>
            <person name="Qu W."/>
            <person name="Zeng R."/>
        </authorList>
    </citation>
    <scope>NUCLEOTIDE SEQUENCE [LARGE SCALE GENOMIC DNA]</scope>
    <source>
        <strain evidence="18 19">ZWAL4003</strain>
    </source>
</reference>
<feature type="transmembrane region" description="Helical" evidence="15">
    <location>
        <begin position="179"/>
        <end position="198"/>
    </location>
</feature>
<evidence type="ECO:0000256" key="9">
    <source>
        <dbReference type="ARBA" id="ARBA00022741"/>
    </source>
</evidence>
<dbReference type="InterPro" id="IPR000014">
    <property type="entry name" value="PAS"/>
</dbReference>
<dbReference type="InterPro" id="IPR035965">
    <property type="entry name" value="PAS-like_dom_sf"/>
</dbReference>
<evidence type="ECO:0000256" key="4">
    <source>
        <dbReference type="ARBA" id="ARBA00012438"/>
    </source>
</evidence>
<evidence type="ECO:0000256" key="3">
    <source>
        <dbReference type="ARBA" id="ARBA00004651"/>
    </source>
</evidence>
<keyword evidence="8 15" id="KW-0812">Transmembrane</keyword>
<dbReference type="Pfam" id="PF14689">
    <property type="entry name" value="SPOB_a"/>
    <property type="match status" value="1"/>
</dbReference>
<evidence type="ECO:0000259" key="16">
    <source>
        <dbReference type="PROSITE" id="PS50109"/>
    </source>
</evidence>
<keyword evidence="11" id="KW-0067">ATP-binding</keyword>
<keyword evidence="6" id="KW-0597">Phosphoprotein</keyword>
<dbReference type="CDD" id="cd16915">
    <property type="entry name" value="HATPase_DpiB-CitA-like"/>
    <property type="match status" value="1"/>
</dbReference>
<evidence type="ECO:0000313" key="19">
    <source>
        <dbReference type="Proteomes" id="UP000503003"/>
    </source>
</evidence>
<dbReference type="PROSITE" id="PS50112">
    <property type="entry name" value="PAS"/>
    <property type="match status" value="1"/>
</dbReference>
<dbReference type="Pfam" id="PF00989">
    <property type="entry name" value="PAS"/>
    <property type="match status" value="1"/>
</dbReference>
<dbReference type="SUPFAM" id="SSF55785">
    <property type="entry name" value="PYP-like sensor domain (PAS domain)"/>
    <property type="match status" value="1"/>
</dbReference>
<protein>
    <recommendedName>
        <fullName evidence="4">histidine kinase</fullName>
        <ecNumber evidence="4">2.7.13.3</ecNumber>
    </recommendedName>
</protein>
<dbReference type="Proteomes" id="UP000503003">
    <property type="component" value="Chromosome 1"/>
</dbReference>
<feature type="domain" description="Histidine kinase" evidence="16">
    <location>
        <begin position="426"/>
        <end position="537"/>
    </location>
</feature>
<dbReference type="InterPro" id="IPR029151">
    <property type="entry name" value="Sensor-like_sf"/>
</dbReference>
<organism evidence="18 19">
    <name type="scientific">Vibrio ziniensis</name>
    <dbReference type="NCBI Taxonomy" id="2711221"/>
    <lineage>
        <taxon>Bacteria</taxon>
        <taxon>Pseudomonadati</taxon>
        <taxon>Pseudomonadota</taxon>
        <taxon>Gammaproteobacteria</taxon>
        <taxon>Vibrionales</taxon>
        <taxon>Vibrionaceae</taxon>
        <taxon>Vibrio</taxon>
    </lineage>
</organism>
<comment type="subcellular location">
    <subcellularLocation>
        <location evidence="2">Cell inner membrane</location>
    </subcellularLocation>
    <subcellularLocation>
        <location evidence="3">Cell membrane</location>
        <topology evidence="3">Multi-pass membrane protein</topology>
    </subcellularLocation>
</comment>
<keyword evidence="9" id="KW-0547">Nucleotide-binding</keyword>
<evidence type="ECO:0000256" key="7">
    <source>
        <dbReference type="ARBA" id="ARBA00022679"/>
    </source>
</evidence>
<evidence type="ECO:0000256" key="11">
    <source>
        <dbReference type="ARBA" id="ARBA00022840"/>
    </source>
</evidence>
<dbReference type="InterPro" id="IPR013767">
    <property type="entry name" value="PAS_fold"/>
</dbReference>
<comment type="catalytic activity">
    <reaction evidence="1">
        <text>ATP + protein L-histidine = ADP + protein N-phospho-L-histidine.</text>
        <dbReference type="EC" id="2.7.13.3"/>
    </reaction>
</comment>
<dbReference type="EMBL" id="CP049331">
    <property type="protein sequence ID" value="QIH42056.1"/>
    <property type="molecule type" value="Genomic_DNA"/>
</dbReference>
<evidence type="ECO:0000256" key="12">
    <source>
        <dbReference type="ARBA" id="ARBA00022989"/>
    </source>
</evidence>
<dbReference type="SMART" id="SM00091">
    <property type="entry name" value="PAS"/>
    <property type="match status" value="1"/>
</dbReference>
<dbReference type="Gene3D" id="3.30.565.10">
    <property type="entry name" value="Histidine kinase-like ATPase, C-terminal domain"/>
    <property type="match status" value="1"/>
</dbReference>
<dbReference type="InterPro" id="IPR004358">
    <property type="entry name" value="Sig_transdc_His_kin-like_C"/>
</dbReference>
<dbReference type="PANTHER" id="PTHR43547:SF10">
    <property type="entry name" value="SENSOR HISTIDINE KINASE DCUS"/>
    <property type="match status" value="1"/>
</dbReference>
<evidence type="ECO:0000256" key="5">
    <source>
        <dbReference type="ARBA" id="ARBA00022475"/>
    </source>
</evidence>
<dbReference type="FunFam" id="3.30.450.20:FF:000018">
    <property type="entry name" value="Sensor histidine kinase DcuS"/>
    <property type="match status" value="1"/>
</dbReference>
<dbReference type="AlphaFoldDB" id="A0A6G7CJ31"/>
<evidence type="ECO:0000256" key="1">
    <source>
        <dbReference type="ARBA" id="ARBA00000085"/>
    </source>
</evidence>
<dbReference type="GO" id="GO:0000155">
    <property type="term" value="F:phosphorelay sensor kinase activity"/>
    <property type="evidence" value="ECO:0007669"/>
    <property type="project" value="InterPro"/>
</dbReference>
<dbReference type="SUPFAM" id="SSF103190">
    <property type="entry name" value="Sensory domain-like"/>
    <property type="match status" value="1"/>
</dbReference>
<evidence type="ECO:0000256" key="8">
    <source>
        <dbReference type="ARBA" id="ARBA00022692"/>
    </source>
</evidence>
<dbReference type="InterPro" id="IPR036890">
    <property type="entry name" value="HATPase_C_sf"/>
</dbReference>
<dbReference type="GO" id="GO:0006355">
    <property type="term" value="P:regulation of DNA-templated transcription"/>
    <property type="evidence" value="ECO:0007669"/>
    <property type="project" value="InterPro"/>
</dbReference>
<dbReference type="CDD" id="cd18773">
    <property type="entry name" value="PDC1_HK_sensor"/>
    <property type="match status" value="1"/>
</dbReference>
<dbReference type="SUPFAM" id="SSF55874">
    <property type="entry name" value="ATPase domain of HSP90 chaperone/DNA topoisomerase II/histidine kinase"/>
    <property type="match status" value="1"/>
</dbReference>
<dbReference type="SUPFAM" id="SSF55890">
    <property type="entry name" value="Sporulation response regulatory protein Spo0B"/>
    <property type="match status" value="1"/>
</dbReference>
<dbReference type="InterPro" id="IPR033463">
    <property type="entry name" value="sCache_3"/>
</dbReference>
<evidence type="ECO:0000256" key="14">
    <source>
        <dbReference type="ARBA" id="ARBA00023136"/>
    </source>
</evidence>
<proteinExistence type="predicted"/>
<keyword evidence="5" id="KW-1003">Cell membrane</keyword>
<dbReference type="Gene3D" id="3.30.450.20">
    <property type="entry name" value="PAS domain"/>
    <property type="match status" value="2"/>
</dbReference>
<dbReference type="InterPro" id="IPR003594">
    <property type="entry name" value="HATPase_dom"/>
</dbReference>
<keyword evidence="14 15" id="KW-0472">Membrane</keyword>
<dbReference type="PRINTS" id="PR00344">
    <property type="entry name" value="BCTRLSENSOR"/>
</dbReference>
<dbReference type="Gene3D" id="1.10.287.130">
    <property type="match status" value="1"/>
</dbReference>
<accession>A0A6G7CJ31</accession>
<keyword evidence="12 15" id="KW-1133">Transmembrane helix</keyword>
<gene>
    <name evidence="18" type="ORF">G5S32_08640</name>
</gene>
<dbReference type="KEGG" id="vzi:G5S32_08640"/>
<dbReference type="InterPro" id="IPR039506">
    <property type="entry name" value="SPOB_a"/>
</dbReference>
<dbReference type="EC" id="2.7.13.3" evidence="4"/>
<dbReference type="SMART" id="SM00387">
    <property type="entry name" value="HATPase_c"/>
    <property type="match status" value="1"/>
</dbReference>
<dbReference type="PANTHER" id="PTHR43547">
    <property type="entry name" value="TWO-COMPONENT HISTIDINE KINASE"/>
    <property type="match status" value="1"/>
</dbReference>
<sequence>MNMVEKMKTGASFRVKVFLLIFALMSLQMIFMGVNFHQSLLDTLEHQVGTRALVQAKEIASDPNLIQEVRIKNIPAIERIINRLTKISDASFIVIGDNDGTRLSHPNKENIGLPMQGGDNAGALERGESYISISKGTLGYGVRGKSAIVDFDGEIIGVVSVGYLFNRFDEWLVFYAKPVSYEFLAILFLTLIGAWLFSSHIKKKMNGMEPSEIALALYLQRSILQSVYEGIIAIDKSGKILAVNKSAIDLLGTDKKVSEIKNRSILEYLNHTQFFFQTPYEENIKDEIVSINGKTLIANRVAIFDREMLIGWVISFRHKNDINSLTAELTQIKQYTDNLRVMRHEHANKLSTISGLIEIGEYDSALSLINNENIKKQQLIDFIRSRIICKQVAGILLGKYSRSQELGLQLQFDPTCQLYNLPDNIDDDELSAIIGNLIDNAFEATLKNPDSDKVITLLITDAGKELVIEIGDNGCGIDPEIAGTIFNRGVTSKNDDKGHGIGLYLINRYVTNAGGVILVDNAEPKGTIFSIFIPKNGNR</sequence>
<dbReference type="PROSITE" id="PS50109">
    <property type="entry name" value="HIS_KIN"/>
    <property type="match status" value="1"/>
</dbReference>
<dbReference type="InterPro" id="IPR016120">
    <property type="entry name" value="Sig_transdc_His_kin_SpoOB"/>
</dbReference>
<feature type="domain" description="PAS" evidence="17">
    <location>
        <begin position="221"/>
        <end position="252"/>
    </location>
</feature>
<evidence type="ECO:0000256" key="6">
    <source>
        <dbReference type="ARBA" id="ARBA00022553"/>
    </source>
</evidence>
<evidence type="ECO:0000313" key="18">
    <source>
        <dbReference type="EMBL" id="QIH42056.1"/>
    </source>
</evidence>
<dbReference type="Pfam" id="PF17203">
    <property type="entry name" value="sCache_3_2"/>
    <property type="match status" value="1"/>
</dbReference>
<name>A0A6G7CJ31_9VIBR</name>
<keyword evidence="7" id="KW-0808">Transferase</keyword>
<evidence type="ECO:0000256" key="10">
    <source>
        <dbReference type="ARBA" id="ARBA00022777"/>
    </source>
</evidence>
<dbReference type="Pfam" id="PF02518">
    <property type="entry name" value="HATPase_c"/>
    <property type="match status" value="1"/>
</dbReference>
<evidence type="ECO:0000256" key="15">
    <source>
        <dbReference type="SAM" id="Phobius"/>
    </source>
</evidence>
<evidence type="ECO:0000259" key="17">
    <source>
        <dbReference type="PROSITE" id="PS50112"/>
    </source>
</evidence>
<keyword evidence="13" id="KW-0902">Two-component regulatory system</keyword>
<keyword evidence="10 18" id="KW-0418">Kinase</keyword>
<dbReference type="GO" id="GO:0005524">
    <property type="term" value="F:ATP binding"/>
    <property type="evidence" value="ECO:0007669"/>
    <property type="project" value="UniProtKB-KW"/>
</dbReference>
<dbReference type="RefSeq" id="WP_165311635.1">
    <property type="nucleotide sequence ID" value="NZ_CP049331.1"/>
</dbReference>
<evidence type="ECO:0000256" key="2">
    <source>
        <dbReference type="ARBA" id="ARBA00004533"/>
    </source>
</evidence>